<dbReference type="InterPro" id="IPR008906">
    <property type="entry name" value="HATC_C_dom"/>
</dbReference>
<dbReference type="OrthoDB" id="10061052at2759"/>
<dbReference type="GO" id="GO:0046983">
    <property type="term" value="F:protein dimerization activity"/>
    <property type="evidence" value="ECO:0007669"/>
    <property type="project" value="InterPro"/>
</dbReference>
<dbReference type="InterPro" id="IPR012337">
    <property type="entry name" value="RNaseH-like_sf"/>
</dbReference>
<accession>A0A0V1H7K4</accession>
<evidence type="ECO:0000259" key="1">
    <source>
        <dbReference type="Pfam" id="PF05699"/>
    </source>
</evidence>
<organism evidence="2 3">
    <name type="scientific">Trichinella zimbabwensis</name>
    <dbReference type="NCBI Taxonomy" id="268475"/>
    <lineage>
        <taxon>Eukaryota</taxon>
        <taxon>Metazoa</taxon>
        <taxon>Ecdysozoa</taxon>
        <taxon>Nematoda</taxon>
        <taxon>Enoplea</taxon>
        <taxon>Dorylaimia</taxon>
        <taxon>Trichinellida</taxon>
        <taxon>Trichinellidae</taxon>
        <taxon>Trichinella</taxon>
    </lineage>
</organism>
<evidence type="ECO:0000313" key="2">
    <source>
        <dbReference type="EMBL" id="KRZ06728.1"/>
    </source>
</evidence>
<comment type="caution">
    <text evidence="2">The sequence shown here is derived from an EMBL/GenBank/DDBJ whole genome shotgun (WGS) entry which is preliminary data.</text>
</comment>
<gene>
    <name evidence="2" type="primary">GTF2IRD2B</name>
    <name evidence="2" type="ORF">T11_11136</name>
</gene>
<dbReference type="EMBL" id="JYDP01000114">
    <property type="protein sequence ID" value="KRZ06728.1"/>
    <property type="molecule type" value="Genomic_DNA"/>
</dbReference>
<dbReference type="STRING" id="268475.A0A0V1H7K4"/>
<keyword evidence="3" id="KW-1185">Reference proteome</keyword>
<dbReference type="PANTHER" id="PTHR45913">
    <property type="entry name" value="EPM2A-INTERACTING PROTEIN 1"/>
    <property type="match status" value="1"/>
</dbReference>
<dbReference type="SUPFAM" id="SSF53098">
    <property type="entry name" value="Ribonuclease H-like"/>
    <property type="match status" value="1"/>
</dbReference>
<dbReference type="PANTHER" id="PTHR45913:SF21">
    <property type="entry name" value="DUF4371 DOMAIN-CONTAINING PROTEIN"/>
    <property type="match status" value="1"/>
</dbReference>
<proteinExistence type="predicted"/>
<feature type="domain" description="HAT C-terminal dimerisation" evidence="1">
    <location>
        <begin position="366"/>
        <end position="429"/>
    </location>
</feature>
<dbReference type="Proteomes" id="UP000055024">
    <property type="component" value="Unassembled WGS sequence"/>
</dbReference>
<reference evidence="2 3" key="1">
    <citation type="submission" date="2015-01" db="EMBL/GenBank/DDBJ databases">
        <title>Evolution of Trichinella species and genotypes.</title>
        <authorList>
            <person name="Korhonen P.K."/>
            <person name="Edoardo P."/>
            <person name="Giuseppe L.R."/>
            <person name="Gasser R.B."/>
        </authorList>
    </citation>
    <scope>NUCLEOTIDE SEQUENCE [LARGE SCALE GENOMIC DNA]</scope>
    <source>
        <strain evidence="2">ISS1029</strain>
    </source>
</reference>
<evidence type="ECO:0000313" key="3">
    <source>
        <dbReference type="Proteomes" id="UP000055024"/>
    </source>
</evidence>
<dbReference type="AlphaFoldDB" id="A0A0V1H7K4"/>
<protein>
    <submittedName>
        <fullName evidence="2">General transcription factor II-I repeat domain-containing protein 2B</fullName>
    </submittedName>
</protein>
<sequence>MVAYRLGVAGKPYSDEPVKACIVNAVMCIHPGKENEYSSIPLSRDTMQRRQYNIADQLKHSLQKMVNNEGSLFSLAVDESTDITDSAQLLIFVRSLSPSFELCEGLLSMETRHGLVARFSNYVPKEHGNKQLINLHCIIHQETLCSKIADLDNILKDVNRKILFVRANALHHRQFLEILRAKESNAENILYHSDVRWLSQGETSHRVPLVRKEIVEFYFCKNKDCPLQNSDFLILLAFLVDLLSHVNHLNQALPGRAASVCLLFQKVQDFCDKCHLLKSHLQQRNFYHFQQLKALIDSKEIRPDDIPTNFFSGVIDVLLKKFSERFKDFEKISVALRLVAFPHLVAAESAPLDLQMELVELKNNEPLIKKFEEKYDLVETWKVVVDYPKLRELARNILILFKSTCMCEAAFSRMKYLKHKYRTRLANDNL</sequence>
<dbReference type="Pfam" id="PF05699">
    <property type="entry name" value="Dimer_Tnp_hAT"/>
    <property type="match status" value="1"/>
</dbReference>
<name>A0A0V1H7K4_9BILA</name>